<evidence type="ECO:0000313" key="1">
    <source>
        <dbReference type="EMBL" id="GBB92286.1"/>
    </source>
</evidence>
<comment type="caution">
    <text evidence="1">The sequence shown here is derived from an EMBL/GenBank/DDBJ whole genome shotgun (WGS) entry which is preliminary data.</text>
</comment>
<dbReference type="Proteomes" id="UP000247702">
    <property type="component" value="Unassembled WGS sequence"/>
</dbReference>
<organism evidence="1 2">
    <name type="scientific">Rhizophagus clarus</name>
    <dbReference type="NCBI Taxonomy" id="94130"/>
    <lineage>
        <taxon>Eukaryota</taxon>
        <taxon>Fungi</taxon>
        <taxon>Fungi incertae sedis</taxon>
        <taxon>Mucoromycota</taxon>
        <taxon>Glomeromycotina</taxon>
        <taxon>Glomeromycetes</taxon>
        <taxon>Glomerales</taxon>
        <taxon>Glomeraceae</taxon>
        <taxon>Rhizophagus</taxon>
    </lineage>
</organism>
<dbReference type="AlphaFoldDB" id="A0A2Z6RIT3"/>
<sequence length="241" mass="27545">MVCVNCVVEENIPIETSINTSANVNYISQKHIGELGTTYHSESNRIEIPDASYPTLGKVKDWPDHFPDLTLGGPWFRKSGATLDIRNSKLLLEDNFAIPFKEVNYILTLSDNKSLHPALFVSQLWYRCGAPILWRRIELKGKDLYPGQSLPNDYNYLAKDRPQLNKFIRIECAKDLSQLKKFIKLDPIRVEIERVLISRESRVINSRTRFHQTLGQHNSNIFMTVDSGADHPIIAIGRQAP</sequence>
<protein>
    <submittedName>
        <fullName evidence="1">Uncharacterized protein</fullName>
    </submittedName>
</protein>
<proteinExistence type="predicted"/>
<dbReference type="EMBL" id="BEXD01001110">
    <property type="protein sequence ID" value="GBB92286.1"/>
    <property type="molecule type" value="Genomic_DNA"/>
</dbReference>
<gene>
    <name evidence="1" type="ORF">RclHR1_19980004</name>
</gene>
<name>A0A2Z6RIT3_9GLOM</name>
<evidence type="ECO:0000313" key="2">
    <source>
        <dbReference type="Proteomes" id="UP000247702"/>
    </source>
</evidence>
<accession>A0A2Z6RIT3</accession>
<keyword evidence="2" id="KW-1185">Reference proteome</keyword>
<reference evidence="1 2" key="1">
    <citation type="submission" date="2017-11" db="EMBL/GenBank/DDBJ databases">
        <title>The genome of Rhizophagus clarus HR1 reveals common genetic basis of auxotrophy among arbuscular mycorrhizal fungi.</title>
        <authorList>
            <person name="Kobayashi Y."/>
        </authorList>
    </citation>
    <scope>NUCLEOTIDE SEQUENCE [LARGE SCALE GENOMIC DNA]</scope>
    <source>
        <strain evidence="1 2">HR1</strain>
    </source>
</reference>